<reference evidence="2" key="1">
    <citation type="submission" date="2025-08" db="UniProtKB">
        <authorList>
            <consortium name="Ensembl"/>
        </authorList>
    </citation>
    <scope>IDENTIFICATION</scope>
</reference>
<evidence type="ECO:0000313" key="2">
    <source>
        <dbReference type="Ensembl" id="ENSANAP00000014417.1"/>
    </source>
</evidence>
<proteinExistence type="predicted"/>
<dbReference type="AlphaFoldDB" id="A0A2K5D0F1"/>
<sequence length="111" mass="12056">MDWGKTLSSKQPKAADLAFLPPVSRPMLVQARSPGAQFRPGQQVGEPDWGPGTEEGRPGCAGLQVVVGSPRFQRIEIGWAIPEDPLGLDDGFRSAYRPEPRAFGHTEKCTI</sequence>
<organism evidence="2 3">
    <name type="scientific">Aotus nancymaae</name>
    <name type="common">Ma's night monkey</name>
    <dbReference type="NCBI Taxonomy" id="37293"/>
    <lineage>
        <taxon>Eukaryota</taxon>
        <taxon>Metazoa</taxon>
        <taxon>Chordata</taxon>
        <taxon>Craniata</taxon>
        <taxon>Vertebrata</taxon>
        <taxon>Euteleostomi</taxon>
        <taxon>Mammalia</taxon>
        <taxon>Eutheria</taxon>
        <taxon>Euarchontoglires</taxon>
        <taxon>Primates</taxon>
        <taxon>Haplorrhini</taxon>
        <taxon>Platyrrhini</taxon>
        <taxon>Aotidae</taxon>
        <taxon>Aotus</taxon>
    </lineage>
</organism>
<reference evidence="2" key="2">
    <citation type="submission" date="2025-09" db="UniProtKB">
        <authorList>
            <consortium name="Ensembl"/>
        </authorList>
    </citation>
    <scope>IDENTIFICATION</scope>
</reference>
<evidence type="ECO:0000313" key="3">
    <source>
        <dbReference type="Proteomes" id="UP000233020"/>
    </source>
</evidence>
<dbReference type="OMA" id="DWGPGTE"/>
<feature type="region of interest" description="Disordered" evidence="1">
    <location>
        <begin position="34"/>
        <end position="57"/>
    </location>
</feature>
<name>A0A2K5D0F1_AOTNA</name>
<accession>A0A2K5D0F1</accession>
<protein>
    <submittedName>
        <fullName evidence="2">Uncharacterized protein</fullName>
    </submittedName>
</protein>
<keyword evidence="3" id="KW-1185">Reference proteome</keyword>
<dbReference type="Ensembl" id="ENSANAT00000032250.1">
    <property type="protein sequence ID" value="ENSANAP00000014417.1"/>
    <property type="gene ID" value="ENSANAG00000025118.1"/>
</dbReference>
<dbReference type="GeneTree" id="ENSGT00910000146930"/>
<dbReference type="Proteomes" id="UP000233020">
    <property type="component" value="Unplaced"/>
</dbReference>
<evidence type="ECO:0000256" key="1">
    <source>
        <dbReference type="SAM" id="MobiDB-lite"/>
    </source>
</evidence>